<dbReference type="EMBL" id="CADEPM010000004">
    <property type="protein sequence ID" value="CAB3404403.1"/>
    <property type="molecule type" value="Genomic_DNA"/>
</dbReference>
<accession>A0A8S1EUQ1</accession>
<sequence>MSVIKTISVACFVLWIFFSYFTKSWIESGHEHQIGNRRRIISALRMECLLTFLNVVAYNELMRWFDIDGTSKEKLYERRSTQVRNAVYLSKIFLS</sequence>
<comment type="caution">
    <text evidence="2">The sequence shown here is derived from an EMBL/GenBank/DDBJ whole genome shotgun (WGS) entry which is preliminary data.</text>
</comment>
<feature type="transmembrane region" description="Helical" evidence="1">
    <location>
        <begin position="43"/>
        <end position="61"/>
    </location>
</feature>
<feature type="transmembrane region" description="Helical" evidence="1">
    <location>
        <begin position="6"/>
        <end position="22"/>
    </location>
</feature>
<keyword evidence="1" id="KW-0812">Transmembrane</keyword>
<proteinExistence type="predicted"/>
<keyword evidence="3" id="KW-1185">Reference proteome</keyword>
<dbReference type="OrthoDB" id="5818893at2759"/>
<name>A0A8S1EUQ1_9PELO</name>
<reference evidence="2 3" key="1">
    <citation type="submission" date="2020-04" db="EMBL/GenBank/DDBJ databases">
        <authorList>
            <person name="Laetsch R D."/>
            <person name="Stevens L."/>
            <person name="Kumar S."/>
            <person name="Blaxter L. M."/>
        </authorList>
    </citation>
    <scope>NUCLEOTIDE SEQUENCE [LARGE SCALE GENOMIC DNA]</scope>
</reference>
<protein>
    <submittedName>
        <fullName evidence="2">Uncharacterized protein</fullName>
    </submittedName>
</protein>
<organism evidence="2 3">
    <name type="scientific">Caenorhabditis bovis</name>
    <dbReference type="NCBI Taxonomy" id="2654633"/>
    <lineage>
        <taxon>Eukaryota</taxon>
        <taxon>Metazoa</taxon>
        <taxon>Ecdysozoa</taxon>
        <taxon>Nematoda</taxon>
        <taxon>Chromadorea</taxon>
        <taxon>Rhabditida</taxon>
        <taxon>Rhabditina</taxon>
        <taxon>Rhabditomorpha</taxon>
        <taxon>Rhabditoidea</taxon>
        <taxon>Rhabditidae</taxon>
        <taxon>Peloderinae</taxon>
        <taxon>Caenorhabditis</taxon>
    </lineage>
</organism>
<evidence type="ECO:0000313" key="2">
    <source>
        <dbReference type="EMBL" id="CAB3404403.1"/>
    </source>
</evidence>
<keyword evidence="1" id="KW-1133">Transmembrane helix</keyword>
<gene>
    <name evidence="2" type="ORF">CBOVIS_LOCUS6747</name>
</gene>
<keyword evidence="1" id="KW-0472">Membrane</keyword>
<dbReference type="AlphaFoldDB" id="A0A8S1EUQ1"/>
<evidence type="ECO:0000313" key="3">
    <source>
        <dbReference type="Proteomes" id="UP000494206"/>
    </source>
</evidence>
<dbReference type="Proteomes" id="UP000494206">
    <property type="component" value="Unassembled WGS sequence"/>
</dbReference>
<evidence type="ECO:0000256" key="1">
    <source>
        <dbReference type="SAM" id="Phobius"/>
    </source>
</evidence>